<dbReference type="AlphaFoldDB" id="A0A699PY00"/>
<reference evidence="2" key="1">
    <citation type="journal article" date="2019" name="Sci. Rep.">
        <title>Draft genome of Tanacetum cinerariifolium, the natural source of mosquito coil.</title>
        <authorList>
            <person name="Yamashiro T."/>
            <person name="Shiraishi A."/>
            <person name="Satake H."/>
            <person name="Nakayama K."/>
        </authorList>
    </citation>
    <scope>NUCLEOTIDE SEQUENCE</scope>
</reference>
<accession>A0A699PY00</accession>
<gene>
    <name evidence="2" type="ORF">Tci_830024</name>
</gene>
<evidence type="ECO:0000313" key="2">
    <source>
        <dbReference type="EMBL" id="GFC58054.1"/>
    </source>
</evidence>
<evidence type="ECO:0000256" key="1">
    <source>
        <dbReference type="SAM" id="MobiDB-lite"/>
    </source>
</evidence>
<name>A0A699PY00_TANCI</name>
<feature type="region of interest" description="Disordered" evidence="1">
    <location>
        <begin position="171"/>
        <end position="193"/>
    </location>
</feature>
<sequence length="193" mass="21759">VTHDDYQCQPMNEVYDYGQNSCYDSTSIGFDQSQPQQYTVDHPIFNAHNDYLDSQIQLNNTLAKIKDQMTSITSDSLDDNIISRLPLFSAITPDEPALSTEEPDNSLSMGDEHLDTIPATKSDEFIKSSVENLIPIPSESEGIPEHMCDMPSYDNSPPLVVSIDRFEDFSESNKEFSSTDDDSFSFDKIDYVE</sequence>
<feature type="non-terminal residue" evidence="2">
    <location>
        <position position="1"/>
    </location>
</feature>
<protein>
    <submittedName>
        <fullName evidence="2">Uncharacterized protein</fullName>
    </submittedName>
</protein>
<comment type="caution">
    <text evidence="2">The sequence shown here is derived from an EMBL/GenBank/DDBJ whole genome shotgun (WGS) entry which is preliminary data.</text>
</comment>
<proteinExistence type="predicted"/>
<dbReference type="EMBL" id="BKCJ010976041">
    <property type="protein sequence ID" value="GFC58054.1"/>
    <property type="molecule type" value="Genomic_DNA"/>
</dbReference>
<organism evidence="2">
    <name type="scientific">Tanacetum cinerariifolium</name>
    <name type="common">Dalmatian daisy</name>
    <name type="synonym">Chrysanthemum cinerariifolium</name>
    <dbReference type="NCBI Taxonomy" id="118510"/>
    <lineage>
        <taxon>Eukaryota</taxon>
        <taxon>Viridiplantae</taxon>
        <taxon>Streptophyta</taxon>
        <taxon>Embryophyta</taxon>
        <taxon>Tracheophyta</taxon>
        <taxon>Spermatophyta</taxon>
        <taxon>Magnoliopsida</taxon>
        <taxon>eudicotyledons</taxon>
        <taxon>Gunneridae</taxon>
        <taxon>Pentapetalae</taxon>
        <taxon>asterids</taxon>
        <taxon>campanulids</taxon>
        <taxon>Asterales</taxon>
        <taxon>Asteraceae</taxon>
        <taxon>Asteroideae</taxon>
        <taxon>Anthemideae</taxon>
        <taxon>Anthemidinae</taxon>
        <taxon>Tanacetum</taxon>
    </lineage>
</organism>